<evidence type="ECO:0000259" key="1">
    <source>
        <dbReference type="Pfam" id="PF18557"/>
    </source>
</evidence>
<gene>
    <name evidence="2" type="ORF">AAJCM20276_09280</name>
</gene>
<dbReference type="Proteomes" id="UP000515220">
    <property type="component" value="Chromosome"/>
</dbReference>
<evidence type="ECO:0000313" key="2">
    <source>
        <dbReference type="EMBL" id="BCI66304.1"/>
    </source>
</evidence>
<dbReference type="InterPro" id="IPR041649">
    <property type="entry name" value="NepR"/>
</dbReference>
<sequence>MNGDSFPTSCLESSEYLPGWLSMSARNRKSSSSAKSGKKEDDAFDIWLKRGLHQLFDDVANEPIPEELLRLLEEDEDDQ</sequence>
<evidence type="ECO:0000313" key="3">
    <source>
        <dbReference type="Proteomes" id="UP000515220"/>
    </source>
</evidence>
<reference evidence="2 3" key="1">
    <citation type="submission" date="2020-07" db="EMBL/GenBank/DDBJ databases">
        <title>Complete Genome Sequence of an acetic acid bacterium, Acetobacter aceti JCM20276.</title>
        <authorList>
            <person name="Hirose Y."/>
            <person name="Mihara H."/>
        </authorList>
    </citation>
    <scope>NUCLEOTIDE SEQUENCE [LARGE SCALE GENOMIC DNA]</scope>
    <source>
        <strain evidence="2 3">JCM20276</strain>
    </source>
</reference>
<name>A0A6S6PM70_ACEAC</name>
<dbReference type="AlphaFoldDB" id="A0A6S6PM70"/>
<accession>A0A6S6PM70</accession>
<feature type="domain" description="Anti-sigma factor NepR" evidence="1">
    <location>
        <begin position="50"/>
        <end position="73"/>
    </location>
</feature>
<proteinExistence type="predicted"/>
<protein>
    <recommendedName>
        <fullName evidence="1">Anti-sigma factor NepR domain-containing protein</fullName>
    </recommendedName>
</protein>
<dbReference type="EMBL" id="AP023326">
    <property type="protein sequence ID" value="BCI66304.1"/>
    <property type="molecule type" value="Genomic_DNA"/>
</dbReference>
<organism evidence="2 3">
    <name type="scientific">Acetobacter aceti</name>
    <dbReference type="NCBI Taxonomy" id="435"/>
    <lineage>
        <taxon>Bacteria</taxon>
        <taxon>Pseudomonadati</taxon>
        <taxon>Pseudomonadota</taxon>
        <taxon>Alphaproteobacteria</taxon>
        <taxon>Acetobacterales</taxon>
        <taxon>Acetobacteraceae</taxon>
        <taxon>Acetobacter</taxon>
        <taxon>Acetobacter subgen. Acetobacter</taxon>
    </lineage>
</organism>
<dbReference type="Pfam" id="PF18557">
    <property type="entry name" value="NepR"/>
    <property type="match status" value="1"/>
</dbReference>